<name>A0A498HFC5_MALDO</name>
<protein>
    <submittedName>
        <fullName evidence="2">Uncharacterized protein</fullName>
    </submittedName>
</protein>
<dbReference type="InterPro" id="IPR012340">
    <property type="entry name" value="NA-bd_OB-fold"/>
</dbReference>
<comment type="caution">
    <text evidence="2">The sequence shown here is derived from an EMBL/GenBank/DDBJ whole genome shotgun (WGS) entry which is preliminary data.</text>
</comment>
<proteinExistence type="predicted"/>
<dbReference type="Proteomes" id="UP000290289">
    <property type="component" value="Chromosome 17"/>
</dbReference>
<evidence type="ECO:0000256" key="1">
    <source>
        <dbReference type="SAM" id="MobiDB-lite"/>
    </source>
</evidence>
<dbReference type="AlphaFoldDB" id="A0A498HFC5"/>
<accession>A0A498HFC5</accession>
<feature type="compositionally biased region" description="Low complexity" evidence="1">
    <location>
        <begin position="261"/>
        <end position="277"/>
    </location>
</feature>
<evidence type="ECO:0000313" key="2">
    <source>
        <dbReference type="EMBL" id="RXH68037.1"/>
    </source>
</evidence>
<gene>
    <name evidence="2" type="ORF">DVH24_028184</name>
</gene>
<keyword evidence="3" id="KW-1185">Reference proteome</keyword>
<sequence>MEDEGPTPLDQLVAYKKVDIIKDMETEVSRHGRQIYRHALNEEGKITLWLDVAHDFSALSLVQLPQPIIVVFTSLRVKLFADNIILNSIGSTLRSRHSKIEYVQITNLILLKHCLLLPSKPMRKRSCKLGKSVNQAIQHEWSTNLSEASKSNFHSIITLTLYKVFLVLKDETDEITALIIGITGEKVFGMPCKDLIFNQRSADQKQLPSEFLRLIRQKKKIQLRYGSRRNSLNSNDFLIYNISGDLTIQPVTPQSLSREITVSSTTVSPSTTLVDTTGESDKRKRESVRRALFIPSEEKKKLGDEV</sequence>
<dbReference type="EMBL" id="RDQH01000343">
    <property type="protein sequence ID" value="RXH68037.1"/>
    <property type="molecule type" value="Genomic_DNA"/>
</dbReference>
<reference evidence="2 3" key="1">
    <citation type="submission" date="2018-10" db="EMBL/GenBank/DDBJ databases">
        <title>A high-quality apple genome assembly.</title>
        <authorList>
            <person name="Hu J."/>
        </authorList>
    </citation>
    <scope>NUCLEOTIDE SEQUENCE [LARGE SCALE GENOMIC DNA]</scope>
    <source>
        <strain evidence="3">cv. HFTH1</strain>
        <tissue evidence="2">Young leaf</tissue>
    </source>
</reference>
<feature type="region of interest" description="Disordered" evidence="1">
    <location>
        <begin position="260"/>
        <end position="289"/>
    </location>
</feature>
<dbReference type="Gene3D" id="2.40.50.140">
    <property type="entry name" value="Nucleic acid-binding proteins"/>
    <property type="match status" value="1"/>
</dbReference>
<organism evidence="2 3">
    <name type="scientific">Malus domestica</name>
    <name type="common">Apple</name>
    <name type="synonym">Pyrus malus</name>
    <dbReference type="NCBI Taxonomy" id="3750"/>
    <lineage>
        <taxon>Eukaryota</taxon>
        <taxon>Viridiplantae</taxon>
        <taxon>Streptophyta</taxon>
        <taxon>Embryophyta</taxon>
        <taxon>Tracheophyta</taxon>
        <taxon>Spermatophyta</taxon>
        <taxon>Magnoliopsida</taxon>
        <taxon>eudicotyledons</taxon>
        <taxon>Gunneridae</taxon>
        <taxon>Pentapetalae</taxon>
        <taxon>rosids</taxon>
        <taxon>fabids</taxon>
        <taxon>Rosales</taxon>
        <taxon>Rosaceae</taxon>
        <taxon>Amygdaloideae</taxon>
        <taxon>Maleae</taxon>
        <taxon>Malus</taxon>
    </lineage>
</organism>
<evidence type="ECO:0000313" key="3">
    <source>
        <dbReference type="Proteomes" id="UP000290289"/>
    </source>
</evidence>